<dbReference type="SMART" id="SM00220">
    <property type="entry name" value="S_TKc"/>
    <property type="match status" value="1"/>
</dbReference>
<keyword evidence="7" id="KW-0808">Transferase</keyword>
<dbReference type="Pfam" id="PF08263">
    <property type="entry name" value="LRRNT_2"/>
    <property type="match status" value="1"/>
</dbReference>
<protein>
    <recommendedName>
        <fullName evidence="4">non-specific serine/threonine protein kinase</fullName>
        <ecNumber evidence="4">2.7.11.1</ecNumber>
    </recommendedName>
</protein>
<dbReference type="Proteomes" id="UP000087171">
    <property type="component" value="Chromosome Ca5"/>
</dbReference>
<keyword evidence="11 20" id="KW-0547">Nucleotide-binding</keyword>
<evidence type="ECO:0000256" key="20">
    <source>
        <dbReference type="PROSITE-ProRule" id="PRU10141"/>
    </source>
</evidence>
<keyword evidence="17" id="KW-0325">Glycoprotein</keyword>
<keyword evidence="5" id="KW-0723">Serine/threonine-protein kinase</keyword>
<dbReference type="InterPro" id="IPR011009">
    <property type="entry name" value="Kinase-like_dom_sf"/>
</dbReference>
<sequence length="985" mass="108911">MFVPSISSQLLSLFVLLFSLSSLLTYAKSNELQILLNVKSTLQNSNTKFFNSWNPNNSVCSFKGITCNSINSVTEINLSHKNLSGTLPLDSLCNLQSLTKLVLSFNYFHGRVTENLTNCVNLQFLDLGNNFFTGTFPDISSLNQLQYLYVNKSGFSGTFPWQSLLNITGLLQLSVGDNAFDLTPFPKEVLNLKKLNWLYMSNCNIGGNLPVGIGNLTELTELEFADNFITGELPGDIVNLKKLWQLEFYNNSITGKIPIGFRNLQKLQNFDGSMNHLEGNLSELRFLTNLVSLQLFENNLSGEIPSELGEFKRLNGLSLYRNKLTGPIPQKIGSNTEFHFIDVSENFLTGSIPPYMCNKGKMHALLMLQNNFTGEIPETYGNCLTLERLRVSNNSLSGTVPSGIWGLPIVEIIDIELNQLEGSITSDIQKAKNLAIIFARKNRLSGEIPEEISKTTSLVTIDLSENEITGNIPEGIGELKILGNLHLQVNKLSGSIPESLGYCTSLSDVDLSGNLISDKIPSTLGLLPALNSLNFSNNKLSGEIPESLTSLKLSLFDLSHNRLSGLIPVALTIQAYNGSLTGNPGLCTLDAIGSFKRCSETNGMSKDVLALLLCFTVALVLFLCCLGVYLKLKKSEKGNKYGRERSLKEESWDVKSFHVLSFTEDEVLDSIKQENLIGKGGSGNVYRVTLANGKELAVKHIWNTDFTSRKKSWSSTPMLSKRGASKSNEFDAEVQALSSIRHVNVVKLYCSITSEDSSLLVYEYMPNGSLWDRLHSSGKMELDWETRYEIAVGAAKGLEYLHHGCERPVIHRDVKSSNILLDEFLKPRIADFGLAKIVRANVVKDSTHIIAGTHGYIAPEYGYTYRVNEKSDVYSFGVVLMELVTGKRPSESEFGENKDIVSWVHGKAGSKEKFKSAVDLRIPEMYKEEACKVLRTAVLCTATLPAMRPSMRAVVQKLEDAAPCKLVRIVISKDGSGKKIGVNDK</sequence>
<dbReference type="InterPro" id="IPR013210">
    <property type="entry name" value="LRR_N_plant-typ"/>
</dbReference>
<evidence type="ECO:0000256" key="8">
    <source>
        <dbReference type="ARBA" id="ARBA00022692"/>
    </source>
</evidence>
<evidence type="ECO:0000256" key="17">
    <source>
        <dbReference type="ARBA" id="ARBA00023180"/>
    </source>
</evidence>
<comment type="similarity">
    <text evidence="3">Belongs to the RLP family.</text>
</comment>
<keyword evidence="14 21" id="KW-1133">Transmembrane helix</keyword>
<dbReference type="STRING" id="3827.A0A1S2Y8E4"/>
<dbReference type="PANTHER" id="PTHR48056:SF41">
    <property type="entry name" value="RECEPTOR-LIKE PROTEIN KINASE HAIKU2"/>
    <property type="match status" value="1"/>
</dbReference>
<dbReference type="InterPro" id="IPR050647">
    <property type="entry name" value="Plant_LRR-RLKs"/>
</dbReference>
<dbReference type="PROSITE" id="PS00107">
    <property type="entry name" value="PROTEIN_KINASE_ATP"/>
    <property type="match status" value="1"/>
</dbReference>
<dbReference type="KEGG" id="cam:101493327"/>
<keyword evidence="24" id="KW-1185">Reference proteome</keyword>
<comment type="catalytic activity">
    <reaction evidence="18">
        <text>L-threonyl-[protein] + ATP = O-phospho-L-threonyl-[protein] + ADP + H(+)</text>
        <dbReference type="Rhea" id="RHEA:46608"/>
        <dbReference type="Rhea" id="RHEA-COMP:11060"/>
        <dbReference type="Rhea" id="RHEA-COMP:11605"/>
        <dbReference type="ChEBI" id="CHEBI:15378"/>
        <dbReference type="ChEBI" id="CHEBI:30013"/>
        <dbReference type="ChEBI" id="CHEBI:30616"/>
        <dbReference type="ChEBI" id="CHEBI:61977"/>
        <dbReference type="ChEBI" id="CHEBI:456216"/>
        <dbReference type="EC" id="2.7.11.1"/>
    </reaction>
</comment>
<gene>
    <name evidence="25" type="primary">LOC101493327</name>
</gene>
<feature type="chain" id="PRO_5010164360" description="non-specific serine/threonine protein kinase" evidence="22">
    <location>
        <begin position="30"/>
        <end position="985"/>
    </location>
</feature>
<dbReference type="GO" id="GO:0016020">
    <property type="term" value="C:membrane"/>
    <property type="evidence" value="ECO:0007669"/>
    <property type="project" value="UniProtKB-SubCell"/>
</dbReference>
<feature type="transmembrane region" description="Helical" evidence="21">
    <location>
        <begin position="608"/>
        <end position="630"/>
    </location>
</feature>
<comment type="subcellular location">
    <subcellularLocation>
        <location evidence="1">Membrane</location>
        <topology evidence="1">Single-pass membrane protein</topology>
    </subcellularLocation>
</comment>
<dbReference type="RefSeq" id="XP_004501071.1">
    <property type="nucleotide sequence ID" value="XM_004501014.3"/>
</dbReference>
<keyword evidence="13 20" id="KW-0067">ATP-binding</keyword>
<dbReference type="InterPro" id="IPR032675">
    <property type="entry name" value="LRR_dom_sf"/>
</dbReference>
<dbReference type="InterPro" id="IPR008271">
    <property type="entry name" value="Ser/Thr_kinase_AS"/>
</dbReference>
<feature type="signal peptide" evidence="22">
    <location>
        <begin position="1"/>
        <end position="29"/>
    </location>
</feature>
<dbReference type="AlphaFoldDB" id="A0A1S2Y8E4"/>
<dbReference type="GO" id="GO:0033612">
    <property type="term" value="F:receptor serine/threonine kinase binding"/>
    <property type="evidence" value="ECO:0007669"/>
    <property type="project" value="TreeGrafter"/>
</dbReference>
<dbReference type="InterPro" id="IPR001611">
    <property type="entry name" value="Leu-rich_rpt"/>
</dbReference>
<dbReference type="Gene3D" id="1.10.510.10">
    <property type="entry name" value="Transferase(Phosphotransferase) domain 1"/>
    <property type="match status" value="1"/>
</dbReference>
<keyword evidence="9 22" id="KW-0732">Signal</keyword>
<dbReference type="Pfam" id="PF00069">
    <property type="entry name" value="Pkinase"/>
    <property type="match status" value="1"/>
</dbReference>
<dbReference type="PaxDb" id="3827-XP_004501071.1"/>
<dbReference type="FunFam" id="3.80.10.10:FF:000905">
    <property type="entry name" value="Receptor-like protein kinase 7"/>
    <property type="match status" value="1"/>
</dbReference>
<evidence type="ECO:0000256" key="15">
    <source>
        <dbReference type="ARBA" id="ARBA00023136"/>
    </source>
</evidence>
<dbReference type="FunFam" id="3.30.200.20:FF:000540">
    <property type="entry name" value="Receptor-like protein kinase HAIKU2"/>
    <property type="match status" value="1"/>
</dbReference>
<evidence type="ECO:0000256" key="1">
    <source>
        <dbReference type="ARBA" id="ARBA00004167"/>
    </source>
</evidence>
<dbReference type="Pfam" id="PF00560">
    <property type="entry name" value="LRR_1"/>
    <property type="match status" value="5"/>
</dbReference>
<comment type="catalytic activity">
    <reaction evidence="19">
        <text>L-seryl-[protein] + ATP = O-phospho-L-seryl-[protein] + ADP + H(+)</text>
        <dbReference type="Rhea" id="RHEA:17989"/>
        <dbReference type="Rhea" id="RHEA-COMP:9863"/>
        <dbReference type="Rhea" id="RHEA-COMP:11604"/>
        <dbReference type="ChEBI" id="CHEBI:15378"/>
        <dbReference type="ChEBI" id="CHEBI:29999"/>
        <dbReference type="ChEBI" id="CHEBI:30616"/>
        <dbReference type="ChEBI" id="CHEBI:83421"/>
        <dbReference type="ChEBI" id="CHEBI:456216"/>
        <dbReference type="EC" id="2.7.11.1"/>
    </reaction>
</comment>
<dbReference type="GO" id="GO:0005524">
    <property type="term" value="F:ATP binding"/>
    <property type="evidence" value="ECO:0007669"/>
    <property type="project" value="UniProtKB-UniRule"/>
</dbReference>
<evidence type="ECO:0000313" key="25">
    <source>
        <dbReference type="RefSeq" id="XP_004501071.1"/>
    </source>
</evidence>
<reference evidence="24" key="1">
    <citation type="journal article" date="2013" name="Nat. Biotechnol.">
        <title>Draft genome sequence of chickpea (Cicer arietinum) provides a resource for trait improvement.</title>
        <authorList>
            <person name="Varshney R.K."/>
            <person name="Song C."/>
            <person name="Saxena R.K."/>
            <person name="Azam S."/>
            <person name="Yu S."/>
            <person name="Sharpe A.G."/>
            <person name="Cannon S."/>
            <person name="Baek J."/>
            <person name="Rosen B.D."/>
            <person name="Tar'an B."/>
            <person name="Millan T."/>
            <person name="Zhang X."/>
            <person name="Ramsay L.D."/>
            <person name="Iwata A."/>
            <person name="Wang Y."/>
            <person name="Nelson W."/>
            <person name="Farmer A.D."/>
            <person name="Gaur P.M."/>
            <person name="Soderlund C."/>
            <person name="Penmetsa R.V."/>
            <person name="Xu C."/>
            <person name="Bharti A.K."/>
            <person name="He W."/>
            <person name="Winter P."/>
            <person name="Zhao S."/>
            <person name="Hane J.K."/>
            <person name="Carrasquilla-Garcia N."/>
            <person name="Condie J.A."/>
            <person name="Upadhyaya H.D."/>
            <person name="Luo M.C."/>
            <person name="Thudi M."/>
            <person name="Gowda C.L."/>
            <person name="Singh N.P."/>
            <person name="Lichtenzveig J."/>
            <person name="Gali K.K."/>
            <person name="Rubio J."/>
            <person name="Nadarajan N."/>
            <person name="Dolezel J."/>
            <person name="Bansal K.C."/>
            <person name="Xu X."/>
            <person name="Edwards D."/>
            <person name="Zhang G."/>
            <person name="Kahl G."/>
            <person name="Gil J."/>
            <person name="Singh K.B."/>
            <person name="Datta S.K."/>
            <person name="Jackson S.A."/>
            <person name="Wang J."/>
            <person name="Cook D.R."/>
        </authorList>
    </citation>
    <scope>NUCLEOTIDE SEQUENCE [LARGE SCALE GENOMIC DNA]</scope>
    <source>
        <strain evidence="24">cv. CDC Frontier</strain>
    </source>
</reference>
<evidence type="ECO:0000313" key="24">
    <source>
        <dbReference type="Proteomes" id="UP000087171"/>
    </source>
</evidence>
<evidence type="ECO:0000256" key="9">
    <source>
        <dbReference type="ARBA" id="ARBA00022729"/>
    </source>
</evidence>
<dbReference type="PANTHER" id="PTHR48056">
    <property type="entry name" value="LRR RECEPTOR-LIKE SERINE/THREONINE-PROTEIN KINASE-RELATED"/>
    <property type="match status" value="1"/>
</dbReference>
<dbReference type="EC" id="2.7.11.1" evidence="4"/>
<dbReference type="PROSITE" id="PS50011">
    <property type="entry name" value="PROTEIN_KINASE_DOM"/>
    <property type="match status" value="1"/>
</dbReference>
<feature type="binding site" evidence="20">
    <location>
        <position position="699"/>
    </location>
    <ligand>
        <name>ATP</name>
        <dbReference type="ChEBI" id="CHEBI:30616"/>
    </ligand>
</feature>
<reference evidence="25" key="2">
    <citation type="submission" date="2025-08" db="UniProtKB">
        <authorList>
            <consortium name="RefSeq"/>
        </authorList>
    </citation>
    <scope>IDENTIFICATION</scope>
    <source>
        <tissue evidence="25">Etiolated seedlings</tissue>
    </source>
</reference>
<name>A0A1S2Y8E4_CICAR</name>
<comment type="similarity">
    <text evidence="2">Belongs to the protein kinase superfamily. Ser/Thr protein kinase family.</text>
</comment>
<evidence type="ECO:0000256" key="21">
    <source>
        <dbReference type="SAM" id="Phobius"/>
    </source>
</evidence>
<evidence type="ECO:0000256" key="19">
    <source>
        <dbReference type="ARBA" id="ARBA00048679"/>
    </source>
</evidence>
<keyword evidence="15 21" id="KW-0472">Membrane</keyword>
<dbReference type="FunFam" id="3.80.10.10:FF:000383">
    <property type="entry name" value="Leucine-rich repeat receptor protein kinase EMS1"/>
    <property type="match status" value="1"/>
</dbReference>
<dbReference type="OrthoDB" id="2015831at2759"/>
<dbReference type="PROSITE" id="PS00108">
    <property type="entry name" value="PROTEIN_KINASE_ST"/>
    <property type="match status" value="1"/>
</dbReference>
<dbReference type="FunFam" id="1.10.510.10:FF:000365">
    <property type="entry name" value="Leucine-rich repeat receptor-like serine/threonine-protein kinase At1g17230"/>
    <property type="match status" value="1"/>
</dbReference>
<evidence type="ECO:0000256" key="13">
    <source>
        <dbReference type="ARBA" id="ARBA00022840"/>
    </source>
</evidence>
<evidence type="ECO:0000256" key="2">
    <source>
        <dbReference type="ARBA" id="ARBA00008684"/>
    </source>
</evidence>
<evidence type="ECO:0000256" key="4">
    <source>
        <dbReference type="ARBA" id="ARBA00012513"/>
    </source>
</evidence>
<proteinExistence type="inferred from homology"/>
<dbReference type="GO" id="GO:0004674">
    <property type="term" value="F:protein serine/threonine kinase activity"/>
    <property type="evidence" value="ECO:0007669"/>
    <property type="project" value="UniProtKB-KW"/>
</dbReference>
<evidence type="ECO:0000256" key="14">
    <source>
        <dbReference type="ARBA" id="ARBA00022989"/>
    </source>
</evidence>
<evidence type="ECO:0000259" key="23">
    <source>
        <dbReference type="PROSITE" id="PS50011"/>
    </source>
</evidence>
<dbReference type="GO" id="GO:0009791">
    <property type="term" value="P:post-embryonic development"/>
    <property type="evidence" value="ECO:0007669"/>
    <property type="project" value="UniProtKB-ARBA"/>
</dbReference>
<evidence type="ECO:0000256" key="16">
    <source>
        <dbReference type="ARBA" id="ARBA00023170"/>
    </source>
</evidence>
<dbReference type="Pfam" id="PF23598">
    <property type="entry name" value="LRR_14"/>
    <property type="match status" value="1"/>
</dbReference>
<evidence type="ECO:0000256" key="5">
    <source>
        <dbReference type="ARBA" id="ARBA00022527"/>
    </source>
</evidence>
<keyword evidence="16" id="KW-0675">Receptor</keyword>
<accession>A0A1S2Y8E4</accession>
<dbReference type="SUPFAM" id="SSF56112">
    <property type="entry name" value="Protein kinase-like (PK-like)"/>
    <property type="match status" value="1"/>
</dbReference>
<evidence type="ECO:0000256" key="22">
    <source>
        <dbReference type="SAM" id="SignalP"/>
    </source>
</evidence>
<evidence type="ECO:0000256" key="12">
    <source>
        <dbReference type="ARBA" id="ARBA00022777"/>
    </source>
</evidence>
<dbReference type="eggNOG" id="ENOG502QVPY">
    <property type="taxonomic scope" value="Eukaryota"/>
</dbReference>
<dbReference type="GeneID" id="101493327"/>
<dbReference type="Gene3D" id="3.80.10.10">
    <property type="entry name" value="Ribonuclease Inhibitor"/>
    <property type="match status" value="4"/>
</dbReference>
<feature type="domain" description="Protein kinase" evidence="23">
    <location>
        <begin position="671"/>
        <end position="962"/>
    </location>
</feature>
<dbReference type="InterPro" id="IPR000719">
    <property type="entry name" value="Prot_kinase_dom"/>
</dbReference>
<keyword evidence="10" id="KW-0677">Repeat</keyword>
<keyword evidence="8 21" id="KW-0812">Transmembrane</keyword>
<evidence type="ECO:0000256" key="7">
    <source>
        <dbReference type="ARBA" id="ARBA00022679"/>
    </source>
</evidence>
<organism evidence="24 25">
    <name type="scientific">Cicer arietinum</name>
    <name type="common">Chickpea</name>
    <name type="synonym">Garbanzo</name>
    <dbReference type="NCBI Taxonomy" id="3827"/>
    <lineage>
        <taxon>Eukaryota</taxon>
        <taxon>Viridiplantae</taxon>
        <taxon>Streptophyta</taxon>
        <taxon>Embryophyta</taxon>
        <taxon>Tracheophyta</taxon>
        <taxon>Spermatophyta</taxon>
        <taxon>Magnoliopsida</taxon>
        <taxon>eudicotyledons</taxon>
        <taxon>Gunneridae</taxon>
        <taxon>Pentapetalae</taxon>
        <taxon>rosids</taxon>
        <taxon>fabids</taxon>
        <taxon>Fabales</taxon>
        <taxon>Fabaceae</taxon>
        <taxon>Papilionoideae</taxon>
        <taxon>50 kb inversion clade</taxon>
        <taxon>NPAAA clade</taxon>
        <taxon>Hologalegina</taxon>
        <taxon>IRL clade</taxon>
        <taxon>Cicereae</taxon>
        <taxon>Cicer</taxon>
    </lineage>
</organism>
<dbReference type="InterPro" id="IPR017441">
    <property type="entry name" value="Protein_kinase_ATP_BS"/>
</dbReference>
<dbReference type="FunFam" id="3.80.10.10:FF:000111">
    <property type="entry name" value="LRR receptor-like serine/threonine-protein kinase ERECTA"/>
    <property type="match status" value="1"/>
</dbReference>
<evidence type="ECO:0000256" key="18">
    <source>
        <dbReference type="ARBA" id="ARBA00047899"/>
    </source>
</evidence>
<evidence type="ECO:0000256" key="3">
    <source>
        <dbReference type="ARBA" id="ARBA00009592"/>
    </source>
</evidence>
<evidence type="ECO:0000256" key="6">
    <source>
        <dbReference type="ARBA" id="ARBA00022614"/>
    </source>
</evidence>
<evidence type="ECO:0000256" key="10">
    <source>
        <dbReference type="ARBA" id="ARBA00022737"/>
    </source>
</evidence>
<dbReference type="SUPFAM" id="SSF52058">
    <property type="entry name" value="L domain-like"/>
    <property type="match status" value="2"/>
</dbReference>
<keyword evidence="12" id="KW-0418">Kinase</keyword>
<dbReference type="InterPro" id="IPR055414">
    <property type="entry name" value="LRR_R13L4/SHOC2-like"/>
</dbReference>
<dbReference type="Gene3D" id="3.30.200.20">
    <property type="entry name" value="Phosphorylase Kinase, domain 1"/>
    <property type="match status" value="1"/>
</dbReference>
<evidence type="ECO:0000256" key="11">
    <source>
        <dbReference type="ARBA" id="ARBA00022741"/>
    </source>
</evidence>
<keyword evidence="6" id="KW-0433">Leucine-rich repeat</keyword>